<evidence type="ECO:0000313" key="2">
    <source>
        <dbReference type="Ensembl" id="ENSPCEP00000020071.1"/>
    </source>
</evidence>
<name>A0A8C8VN18_9SAUR</name>
<keyword evidence="3" id="KW-1185">Reference proteome</keyword>
<accession>A0A8C8VN18</accession>
<dbReference type="PANTHER" id="PTHR23232:SF142">
    <property type="entry name" value="GASTRULA ZINC FINGER PROTEIN XLCGF57.1-LIKE-RELATED"/>
    <property type="match status" value="1"/>
</dbReference>
<dbReference type="AlphaFoldDB" id="A0A8C8VN18"/>
<feature type="domain" description="KRAB" evidence="1">
    <location>
        <begin position="2"/>
        <end position="61"/>
    </location>
</feature>
<dbReference type="InterPro" id="IPR050169">
    <property type="entry name" value="Krueppel_C2H2_ZnF"/>
</dbReference>
<sequence length="61" mass="6622">CGAVTELAVYFMEGEWALLGPGQRALYREVMQENYDAVASLGKESCALVSRSCGFFPEAEA</sequence>
<dbReference type="CDD" id="cd07765">
    <property type="entry name" value="KRAB_A-box"/>
    <property type="match status" value="1"/>
</dbReference>
<protein>
    <recommendedName>
        <fullName evidence="1">KRAB domain-containing protein</fullName>
    </recommendedName>
</protein>
<reference evidence="2" key="2">
    <citation type="submission" date="2025-09" db="UniProtKB">
        <authorList>
            <consortium name="Ensembl"/>
        </authorList>
    </citation>
    <scope>IDENTIFICATION</scope>
</reference>
<organism evidence="2 3">
    <name type="scientific">Pelusios castaneus</name>
    <name type="common">West African mud turtle</name>
    <dbReference type="NCBI Taxonomy" id="367368"/>
    <lineage>
        <taxon>Eukaryota</taxon>
        <taxon>Metazoa</taxon>
        <taxon>Chordata</taxon>
        <taxon>Craniata</taxon>
        <taxon>Vertebrata</taxon>
        <taxon>Euteleostomi</taxon>
        <taxon>Archelosauria</taxon>
        <taxon>Testudinata</taxon>
        <taxon>Testudines</taxon>
        <taxon>Pleurodira</taxon>
        <taxon>Pelomedusidae</taxon>
        <taxon>Pelusios</taxon>
    </lineage>
</organism>
<dbReference type="Proteomes" id="UP000694393">
    <property type="component" value="Unplaced"/>
</dbReference>
<dbReference type="SMART" id="SM00349">
    <property type="entry name" value="KRAB"/>
    <property type="match status" value="1"/>
</dbReference>
<dbReference type="PROSITE" id="PS50805">
    <property type="entry name" value="KRAB"/>
    <property type="match status" value="1"/>
</dbReference>
<dbReference type="InterPro" id="IPR036051">
    <property type="entry name" value="KRAB_dom_sf"/>
</dbReference>
<dbReference type="SUPFAM" id="SSF109640">
    <property type="entry name" value="KRAB domain (Kruppel-associated box)"/>
    <property type="match status" value="1"/>
</dbReference>
<dbReference type="GO" id="GO:0006355">
    <property type="term" value="P:regulation of DNA-templated transcription"/>
    <property type="evidence" value="ECO:0007669"/>
    <property type="project" value="InterPro"/>
</dbReference>
<evidence type="ECO:0000313" key="3">
    <source>
        <dbReference type="Proteomes" id="UP000694393"/>
    </source>
</evidence>
<dbReference type="Gene3D" id="6.10.140.140">
    <property type="match status" value="1"/>
</dbReference>
<dbReference type="InterPro" id="IPR001909">
    <property type="entry name" value="KRAB"/>
</dbReference>
<dbReference type="PANTHER" id="PTHR23232">
    <property type="entry name" value="KRAB DOMAIN C2H2 ZINC FINGER"/>
    <property type="match status" value="1"/>
</dbReference>
<reference evidence="2" key="1">
    <citation type="submission" date="2025-08" db="UniProtKB">
        <authorList>
            <consortium name="Ensembl"/>
        </authorList>
    </citation>
    <scope>IDENTIFICATION</scope>
</reference>
<proteinExistence type="predicted"/>
<evidence type="ECO:0000259" key="1">
    <source>
        <dbReference type="PROSITE" id="PS50805"/>
    </source>
</evidence>
<dbReference type="Ensembl" id="ENSPCET00000020742.1">
    <property type="protein sequence ID" value="ENSPCEP00000020071.1"/>
    <property type="gene ID" value="ENSPCEG00000015522.1"/>
</dbReference>
<dbReference type="Pfam" id="PF01352">
    <property type="entry name" value="KRAB"/>
    <property type="match status" value="1"/>
</dbReference>